<reference evidence="18" key="2">
    <citation type="submission" date="2025-08" db="UniProtKB">
        <authorList>
            <consortium name="Ensembl"/>
        </authorList>
    </citation>
    <scope>IDENTIFICATION</scope>
</reference>
<organism evidence="18 19">
    <name type="scientific">Erpetoichthys calabaricus</name>
    <name type="common">Rope fish</name>
    <name type="synonym">Calamoichthys calabaricus</name>
    <dbReference type="NCBI Taxonomy" id="27687"/>
    <lineage>
        <taxon>Eukaryota</taxon>
        <taxon>Metazoa</taxon>
        <taxon>Chordata</taxon>
        <taxon>Craniata</taxon>
        <taxon>Vertebrata</taxon>
        <taxon>Euteleostomi</taxon>
        <taxon>Actinopterygii</taxon>
        <taxon>Polypteriformes</taxon>
        <taxon>Polypteridae</taxon>
        <taxon>Erpetoichthys</taxon>
    </lineage>
</organism>
<accession>A0A8C4XH98</accession>
<protein>
    <submittedName>
        <fullName evidence="18">Calcium channel, voltage-dependent, N type, alpha 1B subunit, a</fullName>
    </submittedName>
</protein>
<keyword evidence="13" id="KW-1015">Disulfide bond</keyword>
<keyword evidence="15" id="KW-0407">Ion channel</keyword>
<evidence type="ECO:0000259" key="17">
    <source>
        <dbReference type="Pfam" id="PF00520"/>
    </source>
</evidence>
<keyword evidence="8" id="KW-0106">Calcium</keyword>
<evidence type="ECO:0000256" key="11">
    <source>
        <dbReference type="ARBA" id="ARBA00023065"/>
    </source>
</evidence>
<evidence type="ECO:0000256" key="3">
    <source>
        <dbReference type="ARBA" id="ARBA00022553"/>
    </source>
</evidence>
<dbReference type="GO" id="GO:0098703">
    <property type="term" value="P:calcium ion import across plasma membrane"/>
    <property type="evidence" value="ECO:0007669"/>
    <property type="project" value="TreeGrafter"/>
</dbReference>
<keyword evidence="2" id="KW-0813">Transport</keyword>
<keyword evidence="9" id="KW-0851">Voltage-gated channel</keyword>
<gene>
    <name evidence="18" type="primary">CACNA1B</name>
</gene>
<dbReference type="AlphaFoldDB" id="A0A8C4XH98"/>
<feature type="transmembrane region" description="Helical" evidence="16">
    <location>
        <begin position="99"/>
        <end position="117"/>
    </location>
</feature>
<dbReference type="Gene3D" id="1.10.287.70">
    <property type="match status" value="1"/>
</dbReference>
<keyword evidence="7" id="KW-0677">Repeat</keyword>
<dbReference type="FunFam" id="1.20.120.350:FF:000013">
    <property type="entry name" value="Voltage-dependent N-type calcium channel subunit alpha"/>
    <property type="match status" value="1"/>
</dbReference>
<evidence type="ECO:0000256" key="10">
    <source>
        <dbReference type="ARBA" id="ARBA00022989"/>
    </source>
</evidence>
<evidence type="ECO:0000256" key="14">
    <source>
        <dbReference type="ARBA" id="ARBA00023180"/>
    </source>
</evidence>
<dbReference type="InterPro" id="IPR005821">
    <property type="entry name" value="Ion_trans_dom"/>
</dbReference>
<reference evidence="18" key="1">
    <citation type="submission" date="2021-06" db="EMBL/GenBank/DDBJ databases">
        <authorList>
            <consortium name="Wellcome Sanger Institute Data Sharing"/>
        </authorList>
    </citation>
    <scope>NUCLEOTIDE SEQUENCE [LARGE SCALE GENOMIC DNA]</scope>
</reference>
<evidence type="ECO:0000313" key="18">
    <source>
        <dbReference type="Ensembl" id="ENSECRP00000031937.1"/>
    </source>
</evidence>
<feature type="domain" description="Ion transport" evidence="17">
    <location>
        <begin position="349"/>
        <end position="432"/>
    </location>
</feature>
<dbReference type="FunFam" id="1.20.120.350:FF:000011">
    <property type="entry name" value="Voltage-dependent N-type calcium channel subunit alpha"/>
    <property type="match status" value="1"/>
</dbReference>
<dbReference type="PANTHER" id="PTHR45628:SF6">
    <property type="entry name" value="VOLTAGE-DEPENDENT N-TYPE CALCIUM CHANNEL SUBUNIT ALPHA-1B"/>
    <property type="match status" value="1"/>
</dbReference>
<proteinExistence type="predicted"/>
<keyword evidence="3" id="KW-0597">Phosphoprotein</keyword>
<dbReference type="GO" id="GO:0043025">
    <property type="term" value="C:neuronal cell body"/>
    <property type="evidence" value="ECO:0007669"/>
    <property type="project" value="TreeGrafter"/>
</dbReference>
<keyword evidence="19" id="KW-1185">Reference proteome</keyword>
<dbReference type="GO" id="GO:0008331">
    <property type="term" value="F:high voltage-gated calcium channel activity"/>
    <property type="evidence" value="ECO:0007669"/>
    <property type="project" value="TreeGrafter"/>
</dbReference>
<evidence type="ECO:0000256" key="9">
    <source>
        <dbReference type="ARBA" id="ARBA00022882"/>
    </source>
</evidence>
<feature type="transmembrane region" description="Helical" evidence="16">
    <location>
        <begin position="160"/>
        <end position="182"/>
    </location>
</feature>
<dbReference type="Ensembl" id="ENSECRT00000032631.1">
    <property type="protein sequence ID" value="ENSECRP00000031937.1"/>
    <property type="gene ID" value="ENSECRG00000020089.1"/>
</dbReference>
<feature type="domain" description="Ion transport" evidence="17">
    <location>
        <begin position="28"/>
        <end position="302"/>
    </location>
</feature>
<feature type="transmembrane region" description="Helical" evidence="16">
    <location>
        <begin position="384"/>
        <end position="409"/>
    </location>
</feature>
<dbReference type="InterPro" id="IPR027359">
    <property type="entry name" value="Volt_channel_dom_sf"/>
</dbReference>
<evidence type="ECO:0000256" key="13">
    <source>
        <dbReference type="ARBA" id="ARBA00023157"/>
    </source>
</evidence>
<evidence type="ECO:0000256" key="12">
    <source>
        <dbReference type="ARBA" id="ARBA00023136"/>
    </source>
</evidence>
<dbReference type="FunFam" id="1.10.287.70:FF:000012">
    <property type="entry name" value="Voltage-dependent N-type calcium channel subunit alpha"/>
    <property type="match status" value="1"/>
</dbReference>
<evidence type="ECO:0000256" key="7">
    <source>
        <dbReference type="ARBA" id="ARBA00022737"/>
    </source>
</evidence>
<evidence type="ECO:0000256" key="4">
    <source>
        <dbReference type="ARBA" id="ARBA00022568"/>
    </source>
</evidence>
<evidence type="ECO:0000256" key="8">
    <source>
        <dbReference type="ARBA" id="ARBA00022837"/>
    </source>
</evidence>
<dbReference type="Pfam" id="PF00520">
    <property type="entry name" value="Ion_trans"/>
    <property type="match status" value="2"/>
</dbReference>
<evidence type="ECO:0000313" key="19">
    <source>
        <dbReference type="Proteomes" id="UP000694620"/>
    </source>
</evidence>
<feature type="transmembrane region" description="Helical" evidence="16">
    <location>
        <begin position="20"/>
        <end position="46"/>
    </location>
</feature>
<feature type="transmembrane region" description="Helical" evidence="16">
    <location>
        <begin position="353"/>
        <end position="372"/>
    </location>
</feature>
<evidence type="ECO:0000256" key="2">
    <source>
        <dbReference type="ARBA" id="ARBA00022448"/>
    </source>
</evidence>
<dbReference type="Proteomes" id="UP000694620">
    <property type="component" value="Chromosome 9"/>
</dbReference>
<evidence type="ECO:0000256" key="1">
    <source>
        <dbReference type="ARBA" id="ARBA00004141"/>
    </source>
</evidence>
<keyword evidence="6 16" id="KW-0812">Transmembrane</keyword>
<evidence type="ECO:0000256" key="5">
    <source>
        <dbReference type="ARBA" id="ARBA00022673"/>
    </source>
</evidence>
<dbReference type="GO" id="GO:0007268">
    <property type="term" value="P:chemical synaptic transmission"/>
    <property type="evidence" value="ECO:0007669"/>
    <property type="project" value="TreeGrafter"/>
</dbReference>
<dbReference type="SUPFAM" id="SSF81324">
    <property type="entry name" value="Voltage-gated potassium channels"/>
    <property type="match status" value="2"/>
</dbReference>
<dbReference type="InterPro" id="IPR050599">
    <property type="entry name" value="VDCC_alpha-1_subunit"/>
</dbReference>
<comment type="subcellular location">
    <subcellularLocation>
        <location evidence="1">Membrane</location>
        <topology evidence="1">Multi-pass membrane protein</topology>
    </subcellularLocation>
</comment>
<dbReference type="Gene3D" id="1.20.120.350">
    <property type="entry name" value="Voltage-gated potassium channels. Chain C"/>
    <property type="match status" value="2"/>
</dbReference>
<evidence type="ECO:0000256" key="15">
    <source>
        <dbReference type="ARBA" id="ARBA00023303"/>
    </source>
</evidence>
<dbReference type="GO" id="GO:0005891">
    <property type="term" value="C:voltage-gated calcium channel complex"/>
    <property type="evidence" value="ECO:0007669"/>
    <property type="project" value="TreeGrafter"/>
</dbReference>
<keyword evidence="12 16" id="KW-0472">Membrane</keyword>
<dbReference type="GeneTree" id="ENSGT00940000155275"/>
<keyword evidence="11" id="KW-0406">Ion transport</keyword>
<feature type="transmembrane region" description="Helical" evidence="16">
    <location>
        <begin position="66"/>
        <end position="87"/>
    </location>
</feature>
<sequence length="452" mass="51964">VRPRSVTPWVSLFSPRVRRLCHYVVNLRYFEMCILVVIAMSSIALAAEDPVQADTPRNNVLKYLDYIFTGVFTFEMVIKMIDLGLLLHPGSYFRDLWNILDFIVVSGALVAFAFSGSKGKDINTIKSLRVLRVLRPLKTIKRLPKLKAVFDCVVNSLKNVLNILIVYMLFMFIFAVIAVQLFKGRFFFCTDESKELEKDCRGEFLDYEKGNVEAKPREWRKYDFHYDNVLWALLTLFTVSTGEGWPTVLKHSVDATYEDQGPSPGYRMEMSIFYVVYFVVFPFFFVNIFVALIIITFQEQGDKVMSECSLEKNERACIDFTIGAKPLTRFMPQNKQAFQYKMWKFVVSPPFEYFIMTMIALNTVVLMMKFHGAPEIYESMLKHLNIVFTALFSLECILKIIAFGVLNYLKDAWNVFDFVTVLGSITDIVVTEIIVSSTEGRARKHGGGSLLA</sequence>
<keyword evidence="5" id="KW-0107">Calcium channel</keyword>
<dbReference type="PANTHER" id="PTHR45628">
    <property type="entry name" value="VOLTAGE-DEPENDENT CALCIUM CHANNEL TYPE A SUBUNIT ALPHA-1"/>
    <property type="match status" value="1"/>
</dbReference>
<feature type="transmembrane region" description="Helical" evidence="16">
    <location>
        <begin position="272"/>
        <end position="297"/>
    </location>
</feature>
<evidence type="ECO:0000256" key="6">
    <source>
        <dbReference type="ARBA" id="ARBA00022692"/>
    </source>
</evidence>
<keyword evidence="10 16" id="KW-1133">Transmembrane helix</keyword>
<evidence type="ECO:0000256" key="16">
    <source>
        <dbReference type="SAM" id="Phobius"/>
    </source>
</evidence>
<name>A0A8C4XH98_ERPCA</name>
<keyword evidence="4" id="KW-0109">Calcium transport</keyword>
<reference evidence="18" key="3">
    <citation type="submission" date="2025-09" db="UniProtKB">
        <authorList>
            <consortium name="Ensembl"/>
        </authorList>
    </citation>
    <scope>IDENTIFICATION</scope>
</reference>
<keyword evidence="14" id="KW-0325">Glycoprotein</keyword>
<dbReference type="GO" id="GO:0045202">
    <property type="term" value="C:synapse"/>
    <property type="evidence" value="ECO:0007669"/>
    <property type="project" value="GOC"/>
</dbReference>